<sequence length="452" mass="47801">MTGHSVARAISASGRTTSSAGGSAKRDVTGTPSMEEISSVFHLPIDKAAKKLGVGQTWLKHTCREHGVKRWPFRKIASLQSSAERLAESIADIDPETTDCPEELERYRTVVEQINQLHNARVAICRGQCPSECARHAEGALKAAARRGRMLNQSLAKCKQGATSKSEETSSGQLLPEMSDQTEPSAALHERDCAPLAEDMERLIRQATAGVGPSLGSSSHLRRPSARSVYTGEPSLTHINTFRSDFETEAYSSTAESPNGRSNFVAAGKAFSRGGFSPPGADHPSLGVAAHAFGAQAQESTGSLGSAFNAYDLLDESDLLLSGFPSVGDLGDPCGMSGFGSGPLQAGQHVFQFSHEPAPPAPPEDDFLTCLEGLNSFDEPLLMPQSLQAGVPLGPGSTSIQPSRPGPGADRGMRCQQMDGFMQPKHAQLPPAAQTLQAGRWTINCGAPLQMG</sequence>
<accession>A0A061RF82</accession>
<protein>
    <recommendedName>
        <fullName evidence="8">RWP-RK domain-containing protein</fullName>
    </recommendedName>
</protein>
<keyword evidence="5" id="KW-0804">Transcription</keyword>
<reference evidence="9" key="1">
    <citation type="submission" date="2014-05" db="EMBL/GenBank/DDBJ databases">
        <title>The transcriptome of the halophilic microalga Tetraselmis sp. GSL018 isolated from the Great Salt Lake, Utah.</title>
        <authorList>
            <person name="Jinkerson R.E."/>
            <person name="D'Adamo S."/>
            <person name="Posewitz M.C."/>
        </authorList>
    </citation>
    <scope>NUCLEOTIDE SEQUENCE</scope>
    <source>
        <strain evidence="9">GSL018</strain>
    </source>
</reference>
<feature type="compositionally biased region" description="Low complexity" evidence="7">
    <location>
        <begin position="7"/>
        <end position="23"/>
    </location>
</feature>
<evidence type="ECO:0000256" key="7">
    <source>
        <dbReference type="SAM" id="MobiDB-lite"/>
    </source>
</evidence>
<evidence type="ECO:0000256" key="6">
    <source>
        <dbReference type="ARBA" id="ARBA00023242"/>
    </source>
</evidence>
<organism evidence="9">
    <name type="scientific">Tetraselmis sp. GSL018</name>
    <dbReference type="NCBI Taxonomy" id="582737"/>
    <lineage>
        <taxon>Eukaryota</taxon>
        <taxon>Viridiplantae</taxon>
        <taxon>Chlorophyta</taxon>
        <taxon>core chlorophytes</taxon>
        <taxon>Chlorodendrophyceae</taxon>
        <taxon>Chlorodendrales</taxon>
        <taxon>Chlorodendraceae</taxon>
        <taxon>Tetraselmis</taxon>
    </lineage>
</organism>
<gene>
    <name evidence="9" type="ORF">TSPGSL018_6601</name>
</gene>
<keyword evidence="3" id="KW-0175">Coiled coil</keyword>
<dbReference type="InterPro" id="IPR003035">
    <property type="entry name" value="RWP-RK_dom"/>
</dbReference>
<dbReference type="AlphaFoldDB" id="A0A061RF82"/>
<evidence type="ECO:0000256" key="4">
    <source>
        <dbReference type="ARBA" id="ARBA00023125"/>
    </source>
</evidence>
<dbReference type="PANTHER" id="PTHR46373:SF2">
    <property type="entry name" value="RWP-RK DOMAIN-CONTAINING PROTEIN"/>
    <property type="match status" value="1"/>
</dbReference>
<evidence type="ECO:0000256" key="5">
    <source>
        <dbReference type="ARBA" id="ARBA00023163"/>
    </source>
</evidence>
<dbReference type="InterPro" id="IPR044607">
    <property type="entry name" value="RKD-like"/>
</dbReference>
<keyword evidence="4" id="KW-0238">DNA-binding</keyword>
<evidence type="ECO:0000256" key="2">
    <source>
        <dbReference type="ARBA" id="ARBA00023015"/>
    </source>
</evidence>
<evidence type="ECO:0000256" key="1">
    <source>
        <dbReference type="ARBA" id="ARBA00004049"/>
    </source>
</evidence>
<proteinExistence type="predicted"/>
<feature type="region of interest" description="Disordered" evidence="7">
    <location>
        <begin position="155"/>
        <end position="187"/>
    </location>
</feature>
<feature type="region of interest" description="Disordered" evidence="7">
    <location>
        <begin position="210"/>
        <end position="232"/>
    </location>
</feature>
<dbReference type="GO" id="GO:0003677">
    <property type="term" value="F:DNA binding"/>
    <property type="evidence" value="ECO:0007669"/>
    <property type="project" value="UniProtKB-KW"/>
</dbReference>
<feature type="domain" description="RWP-RK" evidence="8">
    <location>
        <begin position="14"/>
        <end position="99"/>
    </location>
</feature>
<evidence type="ECO:0000256" key="3">
    <source>
        <dbReference type="ARBA" id="ARBA00023054"/>
    </source>
</evidence>
<keyword evidence="2" id="KW-0805">Transcription regulation</keyword>
<evidence type="ECO:0000313" key="9">
    <source>
        <dbReference type="EMBL" id="JAC69345.1"/>
    </source>
</evidence>
<dbReference type="Pfam" id="PF02042">
    <property type="entry name" value="RWP-RK"/>
    <property type="match status" value="1"/>
</dbReference>
<evidence type="ECO:0000259" key="8">
    <source>
        <dbReference type="PROSITE" id="PS51519"/>
    </source>
</evidence>
<name>A0A061RF82_9CHLO</name>
<dbReference type="PANTHER" id="PTHR46373">
    <property type="entry name" value="PROTEIN RKD4"/>
    <property type="match status" value="1"/>
</dbReference>
<dbReference type="EMBL" id="GBEZ01016947">
    <property type="protein sequence ID" value="JAC69345.1"/>
    <property type="molecule type" value="Transcribed_RNA"/>
</dbReference>
<keyword evidence="6" id="KW-0539">Nucleus</keyword>
<comment type="function">
    <text evidence="1">Putative transcription factor.</text>
</comment>
<feature type="region of interest" description="Disordered" evidence="7">
    <location>
        <begin position="1"/>
        <end position="31"/>
    </location>
</feature>
<dbReference type="PROSITE" id="PS51519">
    <property type="entry name" value="RWP_RK"/>
    <property type="match status" value="1"/>
</dbReference>
<feature type="compositionally biased region" description="Polar residues" evidence="7">
    <location>
        <begin position="155"/>
        <end position="184"/>
    </location>
</feature>
<dbReference type="GO" id="GO:0003700">
    <property type="term" value="F:DNA-binding transcription factor activity"/>
    <property type="evidence" value="ECO:0007669"/>
    <property type="project" value="InterPro"/>
</dbReference>